<dbReference type="SUPFAM" id="SSF56317">
    <property type="entry name" value="Carbon-nitrogen hydrolase"/>
    <property type="match status" value="1"/>
</dbReference>
<evidence type="ECO:0000313" key="5">
    <source>
        <dbReference type="Proteomes" id="UP000886841"/>
    </source>
</evidence>
<evidence type="ECO:0000256" key="1">
    <source>
        <dbReference type="ARBA" id="ARBA00010613"/>
    </source>
</evidence>
<comment type="caution">
    <text evidence="4">The sequence shown here is derived from an EMBL/GenBank/DDBJ whole genome shotgun (WGS) entry which is preliminary data.</text>
</comment>
<feature type="domain" description="CN hydrolase" evidence="3">
    <location>
        <begin position="4"/>
        <end position="249"/>
    </location>
</feature>
<reference evidence="4" key="2">
    <citation type="journal article" date="2021" name="PeerJ">
        <title>Extensive microbial diversity within the chicken gut microbiome revealed by metagenomics and culture.</title>
        <authorList>
            <person name="Gilroy R."/>
            <person name="Ravi A."/>
            <person name="Getino M."/>
            <person name="Pursley I."/>
            <person name="Horton D.L."/>
            <person name="Alikhan N.F."/>
            <person name="Baker D."/>
            <person name="Gharbi K."/>
            <person name="Hall N."/>
            <person name="Watson M."/>
            <person name="Adriaenssens E.M."/>
            <person name="Foster-Nyarko E."/>
            <person name="Jarju S."/>
            <person name="Secka A."/>
            <person name="Antonio M."/>
            <person name="Oren A."/>
            <person name="Chaudhuri R.R."/>
            <person name="La Ragione R."/>
            <person name="Hildebrand F."/>
            <person name="Pallen M.J."/>
        </authorList>
    </citation>
    <scope>NUCLEOTIDE SEQUENCE</scope>
    <source>
        <strain evidence="4">ChiSxjej1B13-7041</strain>
    </source>
</reference>
<dbReference type="Pfam" id="PF00795">
    <property type="entry name" value="CN_hydrolase"/>
    <property type="match status" value="1"/>
</dbReference>
<dbReference type="InterPro" id="IPR001110">
    <property type="entry name" value="UPF0012_CS"/>
</dbReference>
<dbReference type="GO" id="GO:0016811">
    <property type="term" value="F:hydrolase activity, acting on carbon-nitrogen (but not peptide) bonds, in linear amides"/>
    <property type="evidence" value="ECO:0007669"/>
    <property type="project" value="InterPro"/>
</dbReference>
<evidence type="ECO:0000313" key="4">
    <source>
        <dbReference type="EMBL" id="HIR93926.1"/>
    </source>
</evidence>
<dbReference type="InterPro" id="IPR036526">
    <property type="entry name" value="C-N_Hydrolase_sf"/>
</dbReference>
<dbReference type="Gene3D" id="3.60.110.10">
    <property type="entry name" value="Carbon-nitrogen hydrolase"/>
    <property type="match status" value="1"/>
</dbReference>
<dbReference type="Proteomes" id="UP000886841">
    <property type="component" value="Unassembled WGS sequence"/>
</dbReference>
<sequence>MEKYRAALLQMDSGPDMEKNKEQVERLITEAAQRGATLALLPETWDYIGRDMAGHGQPIPGSASEFLRGQAQKHGIYLLGGSCSEAAEDGKIYNTSLFYSPQGELLGKYQKTHLFDVDISGENGEVGYQESAEVLPGRELVTVDTELGSVGMSVCYDLRFPELYRLQTLAGAKILAVAANFTHATGEAHWELLLRARAVENSCYVLACNQCGQKAAFRSYGNSMVISPWGEILARAGESPCCLTAEIDLEQVARVRRELPSLKNRREDLYRLTLRRAGTENR</sequence>
<evidence type="ECO:0000259" key="3">
    <source>
        <dbReference type="PROSITE" id="PS50263"/>
    </source>
</evidence>
<gene>
    <name evidence="4" type="ORF">IAB98_10970</name>
</gene>
<dbReference type="PROSITE" id="PS50263">
    <property type="entry name" value="CN_HYDROLASE"/>
    <property type="match status" value="1"/>
</dbReference>
<proteinExistence type="inferred from homology"/>
<dbReference type="InterPro" id="IPR003010">
    <property type="entry name" value="C-N_Hydrolase"/>
</dbReference>
<evidence type="ECO:0000256" key="2">
    <source>
        <dbReference type="ARBA" id="ARBA00022801"/>
    </source>
</evidence>
<accession>A0A9D1JGX9</accession>
<dbReference type="PANTHER" id="PTHR23088:SF27">
    <property type="entry name" value="DEAMINATED GLUTATHIONE AMIDASE"/>
    <property type="match status" value="1"/>
</dbReference>
<dbReference type="PANTHER" id="PTHR23088">
    <property type="entry name" value="NITRILASE-RELATED"/>
    <property type="match status" value="1"/>
</dbReference>
<dbReference type="CDD" id="cd07572">
    <property type="entry name" value="nit"/>
    <property type="match status" value="1"/>
</dbReference>
<dbReference type="InterPro" id="IPR045254">
    <property type="entry name" value="Nit1/2_C-N_Hydrolase"/>
</dbReference>
<name>A0A9D1JGX9_9FIRM</name>
<protein>
    <submittedName>
        <fullName evidence="4">Carbon-nitrogen hydrolase family protein</fullName>
    </submittedName>
</protein>
<organism evidence="4 5">
    <name type="scientific">Candidatus Egerieimonas intestinavium</name>
    <dbReference type="NCBI Taxonomy" id="2840777"/>
    <lineage>
        <taxon>Bacteria</taxon>
        <taxon>Bacillati</taxon>
        <taxon>Bacillota</taxon>
        <taxon>Clostridia</taxon>
        <taxon>Lachnospirales</taxon>
        <taxon>Lachnospiraceae</taxon>
        <taxon>Lachnospiraceae incertae sedis</taxon>
        <taxon>Candidatus Egerieimonas</taxon>
    </lineage>
</organism>
<dbReference type="EMBL" id="DVHU01000099">
    <property type="protein sequence ID" value="HIR93926.1"/>
    <property type="molecule type" value="Genomic_DNA"/>
</dbReference>
<comment type="similarity">
    <text evidence="1">Belongs to the carbon-nitrogen hydrolase superfamily. NIT1/NIT2 family.</text>
</comment>
<reference evidence="4" key="1">
    <citation type="submission" date="2020-10" db="EMBL/GenBank/DDBJ databases">
        <authorList>
            <person name="Gilroy R."/>
        </authorList>
    </citation>
    <scope>NUCLEOTIDE SEQUENCE</scope>
    <source>
        <strain evidence="4">ChiSxjej1B13-7041</strain>
    </source>
</reference>
<dbReference type="PROSITE" id="PS01227">
    <property type="entry name" value="UPF0012"/>
    <property type="match status" value="1"/>
</dbReference>
<keyword evidence="2 4" id="KW-0378">Hydrolase</keyword>
<dbReference type="AlphaFoldDB" id="A0A9D1JGX9"/>